<organism evidence="2 3">
    <name type="scientific">Aeromicrobium terrae</name>
    <dbReference type="NCBI Taxonomy" id="2498846"/>
    <lineage>
        <taxon>Bacteria</taxon>
        <taxon>Bacillati</taxon>
        <taxon>Actinomycetota</taxon>
        <taxon>Actinomycetes</taxon>
        <taxon>Propionibacteriales</taxon>
        <taxon>Nocardioidaceae</taxon>
        <taxon>Aeromicrobium</taxon>
    </lineage>
</organism>
<proteinExistence type="predicted"/>
<dbReference type="OrthoDB" id="9810847at2"/>
<dbReference type="Proteomes" id="UP000321571">
    <property type="component" value="Unassembled WGS sequence"/>
</dbReference>
<comment type="caution">
    <text evidence="2">The sequence shown here is derived from an EMBL/GenBank/DDBJ whole genome shotgun (WGS) entry which is preliminary data.</text>
</comment>
<feature type="transmembrane region" description="Helical" evidence="1">
    <location>
        <begin position="103"/>
        <end position="124"/>
    </location>
</feature>
<feature type="transmembrane region" description="Helical" evidence="1">
    <location>
        <begin position="63"/>
        <end position="83"/>
    </location>
</feature>
<dbReference type="PANTHER" id="PTHR37309:SF1">
    <property type="entry name" value="SLR0284 PROTEIN"/>
    <property type="match status" value="1"/>
</dbReference>
<dbReference type="InterPro" id="IPR007165">
    <property type="entry name" value="Phage_holin_4_2"/>
</dbReference>
<keyword evidence="3" id="KW-1185">Reference proteome</keyword>
<keyword evidence="1" id="KW-1133">Transmembrane helix</keyword>
<dbReference type="PANTHER" id="PTHR37309">
    <property type="entry name" value="SLR0284 PROTEIN"/>
    <property type="match status" value="1"/>
</dbReference>
<name>A0A5C8NDI6_9ACTN</name>
<dbReference type="Pfam" id="PF04020">
    <property type="entry name" value="Phage_holin_4_2"/>
    <property type="match status" value="1"/>
</dbReference>
<keyword evidence="1" id="KW-0472">Membrane</keyword>
<dbReference type="EMBL" id="VDUX01000006">
    <property type="protein sequence ID" value="TXL57697.1"/>
    <property type="molecule type" value="Genomic_DNA"/>
</dbReference>
<keyword evidence="1" id="KW-0812">Transmembrane</keyword>
<accession>A0A5C8NDI6</accession>
<evidence type="ECO:0000313" key="3">
    <source>
        <dbReference type="Proteomes" id="UP000321571"/>
    </source>
</evidence>
<sequence length="126" mass="13291">MPRLITSWILSAASLAVAAWLLGSHMSIGVESDSTSDRLLTLAAVAAVFTIIDSFVGPVVKVLSLPFIIVTLGFALLVINALLLMLTDKITGELDVAFYVESFGWALLGSIVISIVNAILGGFAKR</sequence>
<dbReference type="AlphaFoldDB" id="A0A5C8NDI6"/>
<dbReference type="RefSeq" id="WP_147687222.1">
    <property type="nucleotide sequence ID" value="NZ_VDUX01000006.1"/>
</dbReference>
<gene>
    <name evidence="2" type="ORF">FHP06_13010</name>
</gene>
<feature type="transmembrane region" description="Helical" evidence="1">
    <location>
        <begin position="39"/>
        <end position="56"/>
    </location>
</feature>
<reference evidence="2 3" key="1">
    <citation type="submission" date="2019-06" db="EMBL/GenBank/DDBJ databases">
        <title>Aeromicrobium sp. nov., isolated from a maize field.</title>
        <authorList>
            <person name="Lin S.-Y."/>
            <person name="Tsai C.-F."/>
            <person name="Young C.-C."/>
        </authorList>
    </citation>
    <scope>NUCLEOTIDE SEQUENCE [LARGE SCALE GENOMIC DNA]</scope>
    <source>
        <strain evidence="2 3">CC-CFT486</strain>
    </source>
</reference>
<evidence type="ECO:0000313" key="2">
    <source>
        <dbReference type="EMBL" id="TXL57697.1"/>
    </source>
</evidence>
<evidence type="ECO:0000256" key="1">
    <source>
        <dbReference type="SAM" id="Phobius"/>
    </source>
</evidence>
<protein>
    <submittedName>
        <fullName evidence="2">Phage holin family protein</fullName>
    </submittedName>
</protein>